<evidence type="ECO:0000259" key="1">
    <source>
        <dbReference type="Pfam" id="PF12867"/>
    </source>
</evidence>
<proteinExistence type="predicted"/>
<keyword evidence="3" id="KW-1185">Reference proteome</keyword>
<comment type="caution">
    <text evidence="2">The sequence shown here is derived from an EMBL/GenBank/DDBJ whole genome shotgun (WGS) entry which is preliminary data.</text>
</comment>
<evidence type="ECO:0000313" key="3">
    <source>
        <dbReference type="Proteomes" id="UP000490800"/>
    </source>
</evidence>
<protein>
    <submittedName>
        <fullName evidence="2">DinB family protein</fullName>
    </submittedName>
</protein>
<accession>A0A7X3FEL9</accession>
<dbReference type="Proteomes" id="UP000490800">
    <property type="component" value="Unassembled WGS sequence"/>
</dbReference>
<name>A0A7X3FEL9_9BACL</name>
<feature type="domain" description="DinB-like" evidence="1">
    <location>
        <begin position="23"/>
        <end position="169"/>
    </location>
</feature>
<gene>
    <name evidence="2" type="ORF">EDM21_01345</name>
</gene>
<dbReference type="AlphaFoldDB" id="A0A7X3FEL9"/>
<dbReference type="RefSeq" id="WP_157332170.1">
    <property type="nucleotide sequence ID" value="NZ_RHLK01000001.1"/>
</dbReference>
<dbReference type="EMBL" id="RHLK01000001">
    <property type="protein sequence ID" value="MVO98195.1"/>
    <property type="molecule type" value="Genomic_DNA"/>
</dbReference>
<organism evidence="2 3">
    <name type="scientific">Paenibacillus lutrae</name>
    <dbReference type="NCBI Taxonomy" id="2078573"/>
    <lineage>
        <taxon>Bacteria</taxon>
        <taxon>Bacillati</taxon>
        <taxon>Bacillota</taxon>
        <taxon>Bacilli</taxon>
        <taxon>Bacillales</taxon>
        <taxon>Paenibacillaceae</taxon>
        <taxon>Paenibacillus</taxon>
    </lineage>
</organism>
<reference evidence="2 3" key="1">
    <citation type="journal article" date="2019" name="Microorganisms">
        <title>Paenibacillus lutrae sp. nov., A Chitinolytic Species Isolated from A River Otter in Castril Natural Park, Granada, Spain.</title>
        <authorList>
            <person name="Rodriguez M."/>
            <person name="Reina J.C."/>
            <person name="Bejar V."/>
            <person name="Llamas I."/>
        </authorList>
    </citation>
    <scope>NUCLEOTIDE SEQUENCE [LARGE SCALE GENOMIC DNA]</scope>
    <source>
        <strain evidence="2 3">N10</strain>
    </source>
</reference>
<sequence length="186" mass="21650">MTENNLFSPNDIGRGIIQFQYQISSQLLDIHLTGLSEEEYYWRPAARGLHLSNDSGIWLADWPESESYEIGPPSIAWLTWHIIYWWSMVLDYSFGDETLQRESVPCPDSASGAVNRIYQLKELWEASIATLSANEYHERARTNWPFSDKPFYELSAWLNVELMKNAAEIGYCRFLFASQKRESLRP</sequence>
<dbReference type="OrthoDB" id="5022306at2"/>
<dbReference type="Pfam" id="PF12867">
    <property type="entry name" value="DinB_2"/>
    <property type="match status" value="1"/>
</dbReference>
<dbReference type="InterPro" id="IPR024775">
    <property type="entry name" value="DinB-like"/>
</dbReference>
<evidence type="ECO:0000313" key="2">
    <source>
        <dbReference type="EMBL" id="MVO98195.1"/>
    </source>
</evidence>